<protein>
    <submittedName>
        <fullName evidence="2">Virulence-associated protein e, putative</fullName>
    </submittedName>
</protein>
<reference evidence="2 3" key="1">
    <citation type="journal article" date="2008" name="J. Bacteriol.">
        <title>The genome of Heliobacterium modesticaldum, a phototrophic representative of the Firmicutes containing the simplest photosynthetic apparatus.</title>
        <authorList>
            <person name="Sattley W.M."/>
            <person name="Madigan M.T."/>
            <person name="Swingley W.D."/>
            <person name="Cheung P.C."/>
            <person name="Clocksin K.M."/>
            <person name="Conrad A.L."/>
            <person name="Dejesa L.C."/>
            <person name="Honchak B.M."/>
            <person name="Jung D.O."/>
            <person name="Karbach L.E."/>
            <person name="Kurdoglu A."/>
            <person name="Lahiri S."/>
            <person name="Mastrian S.D."/>
            <person name="Page L.E."/>
            <person name="Taylor H.L."/>
            <person name="Wang Z.T."/>
            <person name="Raymond J."/>
            <person name="Chen M."/>
            <person name="Blankenship R.E."/>
            <person name="Touchman J.W."/>
        </authorList>
    </citation>
    <scope>NUCLEOTIDE SEQUENCE [LARGE SCALE GENOMIC DNA]</scope>
    <source>
        <strain evidence="3">ATCC 51547 / Ice1</strain>
    </source>
</reference>
<dbReference type="RefSeq" id="WP_012283930.1">
    <property type="nucleotide sequence ID" value="NC_010337.2"/>
</dbReference>
<dbReference type="Proteomes" id="UP000008550">
    <property type="component" value="Chromosome"/>
</dbReference>
<dbReference type="PANTHER" id="PTHR34985">
    <property type="entry name" value="SLR0554 PROTEIN"/>
    <property type="match status" value="1"/>
</dbReference>
<dbReference type="eggNOG" id="COG5545">
    <property type="taxonomic scope" value="Bacteria"/>
</dbReference>
<dbReference type="AlphaFoldDB" id="B0TCZ9"/>
<feature type="domain" description="Virulence-associated protein E-like" evidence="1">
    <location>
        <begin position="455"/>
        <end position="674"/>
    </location>
</feature>
<evidence type="ECO:0000313" key="2">
    <source>
        <dbReference type="EMBL" id="ABZ85450.1"/>
    </source>
</evidence>
<proteinExistence type="predicted"/>
<organism evidence="2 3">
    <name type="scientific">Heliobacterium modesticaldum (strain ATCC 51547 / Ice1)</name>
    <dbReference type="NCBI Taxonomy" id="498761"/>
    <lineage>
        <taxon>Bacteria</taxon>
        <taxon>Bacillati</taxon>
        <taxon>Bacillota</taxon>
        <taxon>Clostridia</taxon>
        <taxon>Eubacteriales</taxon>
        <taxon>Heliobacteriaceae</taxon>
        <taxon>Heliomicrobium</taxon>
    </lineage>
</organism>
<dbReference type="OrthoDB" id="9763644at2"/>
<dbReference type="HOGENOM" id="CLU_018385_1_0_9"/>
<accession>B0TCZ9</accession>
<evidence type="ECO:0000259" key="1">
    <source>
        <dbReference type="Pfam" id="PF05272"/>
    </source>
</evidence>
<dbReference type="InterPro" id="IPR007936">
    <property type="entry name" value="VapE-like_dom"/>
</dbReference>
<gene>
    <name evidence="2" type="ORF">HM1_2941</name>
</gene>
<dbReference type="Pfam" id="PF05272">
    <property type="entry name" value="VapE-like_dom"/>
    <property type="match status" value="1"/>
</dbReference>
<keyword evidence="3" id="KW-1185">Reference proteome</keyword>
<name>B0TCZ9_HELMI</name>
<dbReference type="STRING" id="498761.HM1_2941"/>
<sequence>MKISYGNSRMDKKWKNSDISWDDFCTRVNTTVRTTETVEEYRKLKKGQQDAIKDVGGYVAGHLKSGRRKKGFVLCRSMILLDMDYGTPGVWDEVIMKCDFRCCAYSTHKHTPEKPRIRLAIPLSRDVSEAEYPAVARMVAKDIGIDLFDDTTYEAHRLMYWPSTSMNGEFWFRKKDGIDINPDEYLTRYDDWQDESTWPRSSRQSEVVRSGVAEAGNPLTKPGIIGAFNRTYTVEEAIEAFLSDVYEPSAMNGRYDYIPADSSAGVVIYDSVYVYSHHATDPACGKLLNAFDLVRLHKFRALDDKSAEDTPVSKLPSYKAMTELAVNDERVKLLLAEERRAQASAEFAEEDTDWEKNLEYEPRSTVLKNSLGNLLLILKNDPKLQGIRYNRLANQIYGDDALPWERPYQAWRDADMAQLVAYVDKTYGTFSSRNYELALTKAADDRAYHPIRDYLDNLPEWDGTKRVETLLVRYFGAEDTEYTRMVTRKTLAAAVARIYQPGIKFDSMLVLNGRTDLGKSTFFARLAGEWFSDSLNFTDMGKGKDAAEKIQGVWIVEIPELAGLSKMDVNNIKGFLSRQDDQYRPSYGRTVESHPRQCIIVGSTNAENAGFLRDTTGNRRFWVVRVWGGSKKGWDLPETDVPQIWAEAKHYWKQGEKLYLEGSAAEQAKAEQTTALEADEREGVVREYLDMLLPDNWYDMDLYNRKHYFSSDDPLHPEGKNQREFVSNMEIWCECFGNDRGKFERQADSYKIKLIMQKIGGWVYSGQKKKIKGYGAQYVWVRTIDGTGNSNLGIS</sequence>
<dbReference type="EMBL" id="CP000930">
    <property type="protein sequence ID" value="ABZ85450.1"/>
    <property type="molecule type" value="Genomic_DNA"/>
</dbReference>
<dbReference type="KEGG" id="hmo:HM1_2941"/>
<dbReference type="PANTHER" id="PTHR34985:SF1">
    <property type="entry name" value="SLR0554 PROTEIN"/>
    <property type="match status" value="1"/>
</dbReference>
<evidence type="ECO:0000313" key="3">
    <source>
        <dbReference type="Proteomes" id="UP000008550"/>
    </source>
</evidence>